<evidence type="ECO:0000313" key="3">
    <source>
        <dbReference type="Proteomes" id="UP000887565"/>
    </source>
</evidence>
<dbReference type="SUPFAM" id="SSF57959">
    <property type="entry name" value="Leucine zipper domain"/>
    <property type="match status" value="1"/>
</dbReference>
<accession>A0A915KEY2</accession>
<dbReference type="PRINTS" id="PR00041">
    <property type="entry name" value="LEUZIPPRCREB"/>
</dbReference>
<dbReference type="SMART" id="SM00338">
    <property type="entry name" value="BRLZ"/>
    <property type="match status" value="1"/>
</dbReference>
<protein>
    <submittedName>
        <fullName evidence="4">BZIP domain-containing protein</fullName>
    </submittedName>
</protein>
<sequence length="186" mass="20731">MDLSSTSSTAFPYPSIPPSMNRFIFPTPVADNFLNDDAVNLKQNGSNNNKINKNNNNDNNNCIFPYNQTKIEQPDLLFGTNAAAIISNNNGKRQEDRLMRNRSAAKECRLKKKEYVKCLEKRLRVLEDQNKQLIEQVKSLMQIIRNTASLAAAAGVPMAMTPRVGVAPPPAMECGPSMTNLFNNKL</sequence>
<dbReference type="GO" id="GO:0000981">
    <property type="term" value="F:DNA-binding transcription factor activity, RNA polymerase II-specific"/>
    <property type="evidence" value="ECO:0007669"/>
    <property type="project" value="TreeGrafter"/>
</dbReference>
<dbReference type="PROSITE" id="PS50217">
    <property type="entry name" value="BZIP"/>
    <property type="match status" value="1"/>
</dbReference>
<organism evidence="3 4">
    <name type="scientific">Romanomermis culicivorax</name>
    <name type="common">Nematode worm</name>
    <dbReference type="NCBI Taxonomy" id="13658"/>
    <lineage>
        <taxon>Eukaryota</taxon>
        <taxon>Metazoa</taxon>
        <taxon>Ecdysozoa</taxon>
        <taxon>Nematoda</taxon>
        <taxon>Enoplea</taxon>
        <taxon>Dorylaimia</taxon>
        <taxon>Mermithida</taxon>
        <taxon>Mermithoidea</taxon>
        <taxon>Mermithidae</taxon>
        <taxon>Romanomermis</taxon>
    </lineage>
</organism>
<proteinExistence type="predicted"/>
<dbReference type="PANTHER" id="PTHR45879">
    <property type="entry name" value="CYCLIC AMP RESPONSE ELEMENT-BINDING PROTEIN B"/>
    <property type="match status" value="1"/>
</dbReference>
<evidence type="ECO:0000259" key="2">
    <source>
        <dbReference type="PROSITE" id="PS50217"/>
    </source>
</evidence>
<dbReference type="CDD" id="cd14690">
    <property type="entry name" value="bZIP_CREB1"/>
    <property type="match status" value="1"/>
</dbReference>
<dbReference type="WBParaSite" id="nRc.2.0.1.t37368-RA">
    <property type="protein sequence ID" value="nRc.2.0.1.t37368-RA"/>
    <property type="gene ID" value="nRc.2.0.1.g37368"/>
</dbReference>
<dbReference type="Gene3D" id="1.20.5.170">
    <property type="match status" value="1"/>
</dbReference>
<dbReference type="InterPro" id="IPR046347">
    <property type="entry name" value="bZIP_sf"/>
</dbReference>
<dbReference type="Pfam" id="PF00170">
    <property type="entry name" value="bZIP_1"/>
    <property type="match status" value="1"/>
</dbReference>
<dbReference type="GO" id="GO:0000978">
    <property type="term" value="F:RNA polymerase II cis-regulatory region sequence-specific DNA binding"/>
    <property type="evidence" value="ECO:0007669"/>
    <property type="project" value="TreeGrafter"/>
</dbReference>
<dbReference type="PANTHER" id="PTHR45879:SF3">
    <property type="entry name" value="CYCLIC AMP RESPONSE ELEMENT-BINDING PROTEIN B"/>
    <property type="match status" value="1"/>
</dbReference>
<dbReference type="GO" id="GO:0005634">
    <property type="term" value="C:nucleus"/>
    <property type="evidence" value="ECO:0007669"/>
    <property type="project" value="InterPro"/>
</dbReference>
<name>A0A915KEY2_ROMCU</name>
<dbReference type="Proteomes" id="UP000887565">
    <property type="component" value="Unplaced"/>
</dbReference>
<dbReference type="PROSITE" id="PS00036">
    <property type="entry name" value="BZIP_BASIC"/>
    <property type="match status" value="1"/>
</dbReference>
<evidence type="ECO:0000313" key="4">
    <source>
        <dbReference type="WBParaSite" id="nRc.2.0.1.t37368-RA"/>
    </source>
</evidence>
<dbReference type="InterPro" id="IPR004827">
    <property type="entry name" value="bZIP"/>
</dbReference>
<feature type="coiled-coil region" evidence="1">
    <location>
        <begin position="116"/>
        <end position="143"/>
    </location>
</feature>
<dbReference type="InterPro" id="IPR001630">
    <property type="entry name" value="Leuzip_CREB"/>
</dbReference>
<feature type="domain" description="BZIP" evidence="2">
    <location>
        <begin position="91"/>
        <end position="142"/>
    </location>
</feature>
<keyword evidence="1" id="KW-0175">Coiled coil</keyword>
<reference evidence="4" key="1">
    <citation type="submission" date="2022-11" db="UniProtKB">
        <authorList>
            <consortium name="WormBaseParasite"/>
        </authorList>
    </citation>
    <scope>IDENTIFICATION</scope>
</reference>
<dbReference type="GO" id="GO:0005667">
    <property type="term" value="C:transcription regulator complex"/>
    <property type="evidence" value="ECO:0007669"/>
    <property type="project" value="TreeGrafter"/>
</dbReference>
<keyword evidence="3" id="KW-1185">Reference proteome</keyword>
<evidence type="ECO:0000256" key="1">
    <source>
        <dbReference type="SAM" id="Coils"/>
    </source>
</evidence>
<dbReference type="AlphaFoldDB" id="A0A915KEY2"/>